<keyword evidence="2" id="KW-1185">Reference proteome</keyword>
<reference evidence="1 2" key="1">
    <citation type="journal article" date="2018" name="Sci. Rep.">
        <title>Genomic signatures of local adaptation to the degree of environmental predictability in rotifers.</title>
        <authorList>
            <person name="Franch-Gras L."/>
            <person name="Hahn C."/>
            <person name="Garcia-Roger E.M."/>
            <person name="Carmona M.J."/>
            <person name="Serra M."/>
            <person name="Gomez A."/>
        </authorList>
    </citation>
    <scope>NUCLEOTIDE SEQUENCE [LARGE SCALE GENOMIC DNA]</scope>
    <source>
        <strain evidence="1">HYR1</strain>
    </source>
</reference>
<dbReference type="EMBL" id="REGN01008093">
    <property type="protein sequence ID" value="RNA04486.1"/>
    <property type="molecule type" value="Genomic_DNA"/>
</dbReference>
<sequence length="93" mass="10281">MDSSKLNDHIVEVLLHILGQQMDSDRLTTGRLAKQCDLVRIAIEGLYVVFDPIDCHSLVQNAEISIGLIGFKTRDQKSQGPNSVLDCDKDTIA</sequence>
<evidence type="ECO:0000313" key="1">
    <source>
        <dbReference type="EMBL" id="RNA04486.1"/>
    </source>
</evidence>
<dbReference type="AlphaFoldDB" id="A0A3M7PZ55"/>
<comment type="caution">
    <text evidence="1">The sequence shown here is derived from an EMBL/GenBank/DDBJ whole genome shotgun (WGS) entry which is preliminary data.</text>
</comment>
<accession>A0A3M7PZ55</accession>
<evidence type="ECO:0000313" key="2">
    <source>
        <dbReference type="Proteomes" id="UP000276133"/>
    </source>
</evidence>
<dbReference type="Proteomes" id="UP000276133">
    <property type="component" value="Unassembled WGS sequence"/>
</dbReference>
<name>A0A3M7PZ55_BRAPC</name>
<protein>
    <submittedName>
        <fullName evidence="1">Uncharacterized protein</fullName>
    </submittedName>
</protein>
<gene>
    <name evidence="1" type="ORF">BpHYR1_041472</name>
</gene>
<organism evidence="1 2">
    <name type="scientific">Brachionus plicatilis</name>
    <name type="common">Marine rotifer</name>
    <name type="synonym">Brachionus muelleri</name>
    <dbReference type="NCBI Taxonomy" id="10195"/>
    <lineage>
        <taxon>Eukaryota</taxon>
        <taxon>Metazoa</taxon>
        <taxon>Spiralia</taxon>
        <taxon>Gnathifera</taxon>
        <taxon>Rotifera</taxon>
        <taxon>Eurotatoria</taxon>
        <taxon>Monogononta</taxon>
        <taxon>Pseudotrocha</taxon>
        <taxon>Ploima</taxon>
        <taxon>Brachionidae</taxon>
        <taxon>Brachionus</taxon>
    </lineage>
</organism>
<proteinExistence type="predicted"/>